<dbReference type="AlphaFoldDB" id="A0A174T9U9"/>
<protein>
    <submittedName>
        <fullName evidence="1">Uncharacterized protein</fullName>
    </submittedName>
</protein>
<dbReference type="OrthoDB" id="9799173at2"/>
<dbReference type="Proteomes" id="UP000095564">
    <property type="component" value="Unassembled WGS sequence"/>
</dbReference>
<gene>
    <name evidence="1" type="ORF">ERS852520_02960</name>
</gene>
<reference evidence="1 2" key="1">
    <citation type="submission" date="2015-09" db="EMBL/GenBank/DDBJ databases">
        <authorList>
            <consortium name="Pathogen Informatics"/>
        </authorList>
    </citation>
    <scope>NUCLEOTIDE SEQUENCE [LARGE SCALE GENOMIC DNA]</scope>
    <source>
        <strain evidence="1 2">2789STDY5834908</strain>
    </source>
</reference>
<sequence>MSYTVYKQKYPELLCPHCRKRTSYQIHDRMKEEDIKDIQFTWKETYGICNECGKEIFLPEIYDQNMENLDKEFWKHYNEEKKRENKKEN</sequence>
<accession>A0A174T9U9</accession>
<dbReference type="EMBL" id="CZAU01000039">
    <property type="protein sequence ID" value="CUQ06914.1"/>
    <property type="molecule type" value="Genomic_DNA"/>
</dbReference>
<name>A0A174T9U9_ANAHA</name>
<evidence type="ECO:0000313" key="2">
    <source>
        <dbReference type="Proteomes" id="UP000095564"/>
    </source>
</evidence>
<organism evidence="1 2">
    <name type="scientific">Anaerostipes hadrus</name>
    <dbReference type="NCBI Taxonomy" id="649756"/>
    <lineage>
        <taxon>Bacteria</taxon>
        <taxon>Bacillati</taxon>
        <taxon>Bacillota</taxon>
        <taxon>Clostridia</taxon>
        <taxon>Lachnospirales</taxon>
        <taxon>Lachnospiraceae</taxon>
        <taxon>Anaerostipes</taxon>
    </lineage>
</organism>
<evidence type="ECO:0000313" key="1">
    <source>
        <dbReference type="EMBL" id="CUQ06914.1"/>
    </source>
</evidence>
<dbReference type="RefSeq" id="WP_055161802.1">
    <property type="nucleotide sequence ID" value="NZ_CZAU01000039.1"/>
</dbReference>
<proteinExistence type="predicted"/>